<sequence length="128" mass="15368">MQIIQTVTVKQVLTETSKQELLNNYEWKKQQLQKECDQFKFEMRKWEKNQKAQNGHLRSFFDKEIESRNEKMKLLDFQIEQLHMLPLGSELKEKEVQSLITIEKGDNWEEIEKGKTIIIKDGLVDDIR</sequence>
<reference evidence="2 3" key="1">
    <citation type="submission" date="2017-08" db="EMBL/GenBank/DDBJ databases">
        <title>Complete Genome Sequence of Bacillus kochii Oregon-R-modENCODE STRAIN BDGP4, isolated from Drosophila melanogaster gut.</title>
        <authorList>
            <person name="Wan K.H."/>
            <person name="Yu C."/>
            <person name="Park S."/>
            <person name="Hammonds A.S."/>
            <person name="Booth B.W."/>
            <person name="Celniker S.E."/>
        </authorList>
    </citation>
    <scope>NUCLEOTIDE SEQUENCE [LARGE SCALE GENOMIC DNA]</scope>
    <source>
        <strain evidence="2 3">BDGP4</strain>
    </source>
</reference>
<protein>
    <recommendedName>
        <fullName evidence="4">YlqD protein</fullName>
    </recommendedName>
</protein>
<dbReference type="KEGG" id="bko:CKF48_00725"/>
<dbReference type="Pfam" id="PF11068">
    <property type="entry name" value="YlqD"/>
    <property type="match status" value="1"/>
</dbReference>
<dbReference type="AlphaFoldDB" id="A0A248TCR6"/>
<gene>
    <name evidence="2" type="ORF">CKF48_00725</name>
</gene>
<organism evidence="2 3">
    <name type="scientific">Cytobacillus kochii</name>
    <dbReference type="NCBI Taxonomy" id="859143"/>
    <lineage>
        <taxon>Bacteria</taxon>
        <taxon>Bacillati</taxon>
        <taxon>Bacillota</taxon>
        <taxon>Bacilli</taxon>
        <taxon>Bacillales</taxon>
        <taxon>Bacillaceae</taxon>
        <taxon>Cytobacillus</taxon>
    </lineage>
</organism>
<dbReference type="EMBL" id="CP022983">
    <property type="protein sequence ID" value="ASV65977.1"/>
    <property type="molecule type" value="Genomic_DNA"/>
</dbReference>
<dbReference type="InterPro" id="IPR021297">
    <property type="entry name" value="YlqD"/>
</dbReference>
<dbReference type="GeneID" id="97215793"/>
<dbReference type="OrthoDB" id="2375961at2"/>
<keyword evidence="1" id="KW-0175">Coiled coil</keyword>
<feature type="coiled-coil region" evidence="1">
    <location>
        <begin position="22"/>
        <end position="49"/>
    </location>
</feature>
<evidence type="ECO:0000256" key="1">
    <source>
        <dbReference type="SAM" id="Coils"/>
    </source>
</evidence>
<evidence type="ECO:0000313" key="2">
    <source>
        <dbReference type="EMBL" id="ASV65977.1"/>
    </source>
</evidence>
<evidence type="ECO:0000313" key="3">
    <source>
        <dbReference type="Proteomes" id="UP000215137"/>
    </source>
</evidence>
<keyword evidence="3" id="KW-1185">Reference proteome</keyword>
<proteinExistence type="predicted"/>
<accession>A0A248TCR6</accession>
<name>A0A248TCR6_9BACI</name>
<dbReference type="Gene3D" id="6.10.140.1110">
    <property type="match status" value="1"/>
</dbReference>
<dbReference type="Proteomes" id="UP000215137">
    <property type="component" value="Chromosome"/>
</dbReference>
<dbReference type="RefSeq" id="WP_095369552.1">
    <property type="nucleotide sequence ID" value="NZ_CANMJM010000002.1"/>
</dbReference>
<evidence type="ECO:0008006" key="4">
    <source>
        <dbReference type="Google" id="ProtNLM"/>
    </source>
</evidence>